<protein>
    <submittedName>
        <fullName evidence="1">Uncharacterized protein</fullName>
    </submittedName>
</protein>
<gene>
    <name evidence="1" type="ORF">MRB53_030842</name>
</gene>
<accession>A0ACC2KMG8</accession>
<keyword evidence="2" id="KW-1185">Reference proteome</keyword>
<comment type="caution">
    <text evidence="1">The sequence shown here is derived from an EMBL/GenBank/DDBJ whole genome shotgun (WGS) entry which is preliminary data.</text>
</comment>
<name>A0ACC2KMG8_PERAE</name>
<dbReference type="Proteomes" id="UP001234297">
    <property type="component" value="Chromosome 10"/>
</dbReference>
<proteinExistence type="predicted"/>
<evidence type="ECO:0000313" key="2">
    <source>
        <dbReference type="Proteomes" id="UP001234297"/>
    </source>
</evidence>
<reference evidence="1 2" key="1">
    <citation type="journal article" date="2022" name="Hortic Res">
        <title>A haplotype resolved chromosomal level avocado genome allows analysis of novel avocado genes.</title>
        <authorList>
            <person name="Nath O."/>
            <person name="Fletcher S.J."/>
            <person name="Hayward A."/>
            <person name="Shaw L.M."/>
            <person name="Masouleh A.K."/>
            <person name="Furtado A."/>
            <person name="Henry R.J."/>
            <person name="Mitter N."/>
        </authorList>
    </citation>
    <scope>NUCLEOTIDE SEQUENCE [LARGE SCALE GENOMIC DNA]</scope>
    <source>
        <strain evidence="2">cv. Hass</strain>
    </source>
</reference>
<evidence type="ECO:0000313" key="1">
    <source>
        <dbReference type="EMBL" id="KAJ8622313.1"/>
    </source>
</evidence>
<organism evidence="1 2">
    <name type="scientific">Persea americana</name>
    <name type="common">Avocado</name>
    <dbReference type="NCBI Taxonomy" id="3435"/>
    <lineage>
        <taxon>Eukaryota</taxon>
        <taxon>Viridiplantae</taxon>
        <taxon>Streptophyta</taxon>
        <taxon>Embryophyta</taxon>
        <taxon>Tracheophyta</taxon>
        <taxon>Spermatophyta</taxon>
        <taxon>Magnoliopsida</taxon>
        <taxon>Magnoliidae</taxon>
        <taxon>Laurales</taxon>
        <taxon>Lauraceae</taxon>
        <taxon>Persea</taxon>
    </lineage>
</organism>
<sequence>MSLYESSKLSTEGEDILDEVNDFASKNLIASMEFIEPDLEREVRHVLEHPFHMSLPRFNIKKHLKDLQGMDRKTDAIQELAILDFIILQSMHQSELKEVTNNALQLAHSTEGDSPKADEYLRNGVTSSGVATVLVHLFFLVGHGITRESVDLVDSIPKLISCPAMILRLWDDLGSAKDENQKGYDGSYVECYLKENATSSLESARRHVRHMISNAWKELNKECLSPYPFSPTFIEASLNTSRMVQVVYSYGNDQRLLALEQLSPPCLKKVSLIKKS</sequence>
<dbReference type="EMBL" id="CM056818">
    <property type="protein sequence ID" value="KAJ8622313.1"/>
    <property type="molecule type" value="Genomic_DNA"/>
</dbReference>